<dbReference type="SUPFAM" id="SSF54843">
    <property type="entry name" value="Ribosomal protein L22"/>
    <property type="match status" value="1"/>
</dbReference>
<name>A0A0F9G386_9ZZZZ</name>
<evidence type="ECO:0000256" key="4">
    <source>
        <dbReference type="ARBA" id="ARBA00022980"/>
    </source>
</evidence>
<dbReference type="InterPro" id="IPR036394">
    <property type="entry name" value="Ribosomal_uL22_sf"/>
</dbReference>
<accession>A0A0F9G386</accession>
<dbReference type="GO" id="GO:0003735">
    <property type="term" value="F:structural constituent of ribosome"/>
    <property type="evidence" value="ECO:0007669"/>
    <property type="project" value="InterPro"/>
</dbReference>
<keyword evidence="2" id="KW-0699">rRNA-binding</keyword>
<dbReference type="AlphaFoldDB" id="A0A0F9G386"/>
<dbReference type="InterPro" id="IPR001063">
    <property type="entry name" value="Ribosomal_uL22"/>
</dbReference>
<dbReference type="GO" id="GO:0006412">
    <property type="term" value="P:translation"/>
    <property type="evidence" value="ECO:0007669"/>
    <property type="project" value="InterPro"/>
</dbReference>
<keyword evidence="4" id="KW-0689">Ribosomal protein</keyword>
<keyword evidence="3" id="KW-0694">RNA-binding</keyword>
<dbReference type="Pfam" id="PF00237">
    <property type="entry name" value="Ribosomal_L22"/>
    <property type="match status" value="1"/>
</dbReference>
<organism evidence="6">
    <name type="scientific">marine sediment metagenome</name>
    <dbReference type="NCBI Taxonomy" id="412755"/>
    <lineage>
        <taxon>unclassified sequences</taxon>
        <taxon>metagenomes</taxon>
        <taxon>ecological metagenomes</taxon>
    </lineage>
</organism>
<evidence type="ECO:0000313" key="6">
    <source>
        <dbReference type="EMBL" id="KKL93153.1"/>
    </source>
</evidence>
<gene>
    <name evidence="6" type="ORF">LCGC14_1877490</name>
</gene>
<dbReference type="GO" id="GO:0019843">
    <property type="term" value="F:rRNA binding"/>
    <property type="evidence" value="ECO:0007669"/>
    <property type="project" value="UniProtKB-KW"/>
</dbReference>
<evidence type="ECO:0000256" key="5">
    <source>
        <dbReference type="ARBA" id="ARBA00023274"/>
    </source>
</evidence>
<dbReference type="InterPro" id="IPR005727">
    <property type="entry name" value="Ribosomal_uL22_bac/chlpt-type"/>
</dbReference>
<reference evidence="6" key="1">
    <citation type="journal article" date="2015" name="Nature">
        <title>Complex archaea that bridge the gap between prokaryotes and eukaryotes.</title>
        <authorList>
            <person name="Spang A."/>
            <person name="Saw J.H."/>
            <person name="Jorgensen S.L."/>
            <person name="Zaremba-Niedzwiedzka K."/>
            <person name="Martijn J."/>
            <person name="Lind A.E."/>
            <person name="van Eijk R."/>
            <person name="Schleper C."/>
            <person name="Guy L."/>
            <person name="Ettema T.J."/>
        </authorList>
    </citation>
    <scope>NUCLEOTIDE SEQUENCE</scope>
</reference>
<dbReference type="GO" id="GO:0022625">
    <property type="term" value="C:cytosolic large ribosomal subunit"/>
    <property type="evidence" value="ECO:0007669"/>
    <property type="project" value="TreeGrafter"/>
</dbReference>
<evidence type="ECO:0000256" key="3">
    <source>
        <dbReference type="ARBA" id="ARBA00022884"/>
    </source>
</evidence>
<dbReference type="PANTHER" id="PTHR13501:SF8">
    <property type="entry name" value="LARGE RIBOSOMAL SUBUNIT PROTEIN UL22M"/>
    <property type="match status" value="1"/>
</dbReference>
<dbReference type="HAMAP" id="MF_01331_B">
    <property type="entry name" value="Ribosomal_uL22_B"/>
    <property type="match status" value="1"/>
</dbReference>
<dbReference type="NCBIfam" id="TIGR01044">
    <property type="entry name" value="rplV_bact"/>
    <property type="match status" value="1"/>
</dbReference>
<dbReference type="Gene3D" id="3.90.470.10">
    <property type="entry name" value="Ribosomal protein L22/L17"/>
    <property type="match status" value="1"/>
</dbReference>
<dbReference type="PROSITE" id="PS00464">
    <property type="entry name" value="RIBOSOMAL_L22"/>
    <property type="match status" value="1"/>
</dbReference>
<keyword evidence="5" id="KW-0687">Ribonucleoprotein</keyword>
<evidence type="ECO:0000256" key="2">
    <source>
        <dbReference type="ARBA" id="ARBA00022730"/>
    </source>
</evidence>
<evidence type="ECO:0000256" key="1">
    <source>
        <dbReference type="ARBA" id="ARBA00009451"/>
    </source>
</evidence>
<comment type="similarity">
    <text evidence="1">Belongs to the universal ribosomal protein uL22 family.</text>
</comment>
<evidence type="ECO:0008006" key="7">
    <source>
        <dbReference type="Google" id="ProtNLM"/>
    </source>
</evidence>
<dbReference type="InterPro" id="IPR018260">
    <property type="entry name" value="Ribosomal_uL22_CS"/>
</dbReference>
<dbReference type="EMBL" id="LAZR01019269">
    <property type="protein sequence ID" value="KKL93153.1"/>
    <property type="molecule type" value="Genomic_DNA"/>
</dbReference>
<comment type="caution">
    <text evidence="6">The sequence shown here is derived from an EMBL/GenBank/DDBJ whole genome shotgun (WGS) entry which is preliminary data.</text>
</comment>
<dbReference type="InterPro" id="IPR047867">
    <property type="entry name" value="Ribosomal_uL22_bac/org-type"/>
</dbReference>
<proteinExistence type="inferred from homology"/>
<dbReference type="PANTHER" id="PTHR13501">
    <property type="entry name" value="CHLOROPLAST 50S RIBOSOMAL PROTEIN L22-RELATED"/>
    <property type="match status" value="1"/>
</dbReference>
<dbReference type="CDD" id="cd00336">
    <property type="entry name" value="Ribosomal_L22"/>
    <property type="match status" value="1"/>
</dbReference>
<sequence>MEVRAMAKYIRVSPAKVRRVTNLIQNKQAEEAMRILDFVHSDNARRIKKVLKSAMSNAQNNFELDSKTLYVKKALVDKGPTFKRMKPRARGRADSIKKRTSHITVILEGRGG</sequence>
<protein>
    <recommendedName>
        <fullName evidence="7">50S ribosomal protein L22</fullName>
    </recommendedName>
</protein>